<dbReference type="Pfam" id="PF00036">
    <property type="entry name" value="EF-hand_1"/>
    <property type="match status" value="1"/>
</dbReference>
<name>A0A2G2VHN3_CAPBA</name>
<reference evidence="3" key="2">
    <citation type="journal article" date="2017" name="J. Anim. Genet.">
        <title>Multiple reference genome sequences of hot pepper reveal the massive evolution of plant disease resistance genes by retroduplication.</title>
        <authorList>
            <person name="Kim S."/>
            <person name="Park J."/>
            <person name="Yeom S.-I."/>
            <person name="Kim Y.-M."/>
            <person name="Seo E."/>
            <person name="Kim K.-T."/>
            <person name="Kim M.-S."/>
            <person name="Lee J.M."/>
            <person name="Cheong K."/>
            <person name="Shin H.-S."/>
            <person name="Kim S.-B."/>
            <person name="Han K."/>
            <person name="Lee J."/>
            <person name="Park M."/>
            <person name="Lee H.-A."/>
            <person name="Lee H.-Y."/>
            <person name="Lee Y."/>
            <person name="Oh S."/>
            <person name="Lee J.H."/>
            <person name="Choi E."/>
            <person name="Choi E."/>
            <person name="Lee S.E."/>
            <person name="Jeon J."/>
            <person name="Kim H."/>
            <person name="Choi G."/>
            <person name="Song H."/>
            <person name="Lee J."/>
            <person name="Lee S.-C."/>
            <person name="Kwon J.-K."/>
            <person name="Lee H.-Y."/>
            <person name="Koo N."/>
            <person name="Hong Y."/>
            <person name="Kim R.W."/>
            <person name="Kang W.-H."/>
            <person name="Huh J.H."/>
            <person name="Kang B.-C."/>
            <person name="Yang T.-J."/>
            <person name="Lee Y.-H."/>
            <person name="Bennetzen J.L."/>
            <person name="Choi D."/>
        </authorList>
    </citation>
    <scope>NUCLEOTIDE SEQUENCE [LARGE SCALE GENOMIC DNA]</scope>
    <source>
        <strain evidence="3">cv. PBC81</strain>
    </source>
</reference>
<evidence type="ECO:0000313" key="3">
    <source>
        <dbReference type="Proteomes" id="UP000224567"/>
    </source>
</evidence>
<dbReference type="CDD" id="cd00051">
    <property type="entry name" value="EFh"/>
    <property type="match status" value="1"/>
</dbReference>
<feature type="domain" description="EF-hand" evidence="1">
    <location>
        <begin position="57"/>
        <end position="92"/>
    </location>
</feature>
<dbReference type="InterPro" id="IPR002048">
    <property type="entry name" value="EF_hand_dom"/>
</dbReference>
<reference evidence="2 3" key="1">
    <citation type="journal article" date="2017" name="Genome Biol.">
        <title>New reference genome sequences of hot pepper reveal the massive evolution of plant disease-resistance genes by retroduplication.</title>
        <authorList>
            <person name="Kim S."/>
            <person name="Park J."/>
            <person name="Yeom S.I."/>
            <person name="Kim Y.M."/>
            <person name="Seo E."/>
            <person name="Kim K.T."/>
            <person name="Kim M.S."/>
            <person name="Lee J.M."/>
            <person name="Cheong K."/>
            <person name="Shin H.S."/>
            <person name="Kim S.B."/>
            <person name="Han K."/>
            <person name="Lee J."/>
            <person name="Park M."/>
            <person name="Lee H.A."/>
            <person name="Lee H.Y."/>
            <person name="Lee Y."/>
            <person name="Oh S."/>
            <person name="Lee J.H."/>
            <person name="Choi E."/>
            <person name="Choi E."/>
            <person name="Lee S.E."/>
            <person name="Jeon J."/>
            <person name="Kim H."/>
            <person name="Choi G."/>
            <person name="Song H."/>
            <person name="Lee J."/>
            <person name="Lee S.C."/>
            <person name="Kwon J.K."/>
            <person name="Lee H.Y."/>
            <person name="Koo N."/>
            <person name="Hong Y."/>
            <person name="Kim R.W."/>
            <person name="Kang W.H."/>
            <person name="Huh J.H."/>
            <person name="Kang B.C."/>
            <person name="Yang T.J."/>
            <person name="Lee Y.H."/>
            <person name="Bennetzen J.L."/>
            <person name="Choi D."/>
        </authorList>
    </citation>
    <scope>NUCLEOTIDE SEQUENCE [LARGE SCALE GENOMIC DNA]</scope>
    <source>
        <strain evidence="3">cv. PBC81</strain>
    </source>
</reference>
<sequence>MVPENYIAKKLSQNKRYINNHRIKHVYIRDHLKTNVTLTITESNMYTFETKNLQKPLSEEELKCLMKKYDKTGDGKLDRQELKVAFKDLGIWFCGLRAYQAICHADKNKDGLIVNDEMDVLVEFAIKWGFTLA</sequence>
<gene>
    <name evidence="2" type="ORF">CQW23_28832</name>
</gene>
<dbReference type="Proteomes" id="UP000224567">
    <property type="component" value="Unassembled WGS sequence"/>
</dbReference>
<organism evidence="2 3">
    <name type="scientific">Capsicum baccatum</name>
    <name type="common">Peruvian pepper</name>
    <dbReference type="NCBI Taxonomy" id="33114"/>
    <lineage>
        <taxon>Eukaryota</taxon>
        <taxon>Viridiplantae</taxon>
        <taxon>Streptophyta</taxon>
        <taxon>Embryophyta</taxon>
        <taxon>Tracheophyta</taxon>
        <taxon>Spermatophyta</taxon>
        <taxon>Magnoliopsida</taxon>
        <taxon>eudicotyledons</taxon>
        <taxon>Gunneridae</taxon>
        <taxon>Pentapetalae</taxon>
        <taxon>asterids</taxon>
        <taxon>lamiids</taxon>
        <taxon>Solanales</taxon>
        <taxon>Solanaceae</taxon>
        <taxon>Solanoideae</taxon>
        <taxon>Capsiceae</taxon>
        <taxon>Capsicum</taxon>
    </lineage>
</organism>
<dbReference type="EMBL" id="MLFT02000012">
    <property type="protein sequence ID" value="PHT32495.1"/>
    <property type="molecule type" value="Genomic_DNA"/>
</dbReference>
<dbReference type="Gene3D" id="1.10.238.10">
    <property type="entry name" value="EF-hand"/>
    <property type="match status" value="1"/>
</dbReference>
<dbReference type="STRING" id="33114.A0A2G2VHN3"/>
<dbReference type="OrthoDB" id="26525at2759"/>
<dbReference type="GO" id="GO:0005509">
    <property type="term" value="F:calcium ion binding"/>
    <property type="evidence" value="ECO:0007669"/>
    <property type="project" value="InterPro"/>
</dbReference>
<dbReference type="SMART" id="SM00054">
    <property type="entry name" value="EFh"/>
    <property type="match status" value="2"/>
</dbReference>
<protein>
    <recommendedName>
        <fullName evidence="1">EF-hand domain-containing protein</fullName>
    </recommendedName>
</protein>
<dbReference type="InterPro" id="IPR011992">
    <property type="entry name" value="EF-hand-dom_pair"/>
</dbReference>
<comment type="caution">
    <text evidence="2">The sequence shown here is derived from an EMBL/GenBank/DDBJ whole genome shotgun (WGS) entry which is preliminary data.</text>
</comment>
<proteinExistence type="predicted"/>
<dbReference type="AlphaFoldDB" id="A0A2G2VHN3"/>
<keyword evidence="3" id="KW-1185">Reference proteome</keyword>
<evidence type="ECO:0000259" key="1">
    <source>
        <dbReference type="PROSITE" id="PS50222"/>
    </source>
</evidence>
<dbReference type="SUPFAM" id="SSF47473">
    <property type="entry name" value="EF-hand"/>
    <property type="match status" value="1"/>
</dbReference>
<accession>A0A2G2VHN3</accession>
<evidence type="ECO:0000313" key="2">
    <source>
        <dbReference type="EMBL" id="PHT32495.1"/>
    </source>
</evidence>
<dbReference type="PROSITE" id="PS50222">
    <property type="entry name" value="EF_HAND_2"/>
    <property type="match status" value="1"/>
</dbReference>